<evidence type="ECO:0000256" key="1">
    <source>
        <dbReference type="ARBA" id="ARBA00022448"/>
    </source>
</evidence>
<comment type="caution">
    <text evidence="8">The sequence shown here is derived from an EMBL/GenBank/DDBJ whole genome shotgun (WGS) entry which is preliminary data.</text>
</comment>
<dbReference type="AlphaFoldDB" id="A0A927GW35"/>
<dbReference type="InterPro" id="IPR036909">
    <property type="entry name" value="Cyt_c-like_dom_sf"/>
</dbReference>
<evidence type="ECO:0000256" key="4">
    <source>
        <dbReference type="ARBA" id="ARBA00022982"/>
    </source>
</evidence>
<accession>A0A927GW35</accession>
<keyword evidence="2" id="KW-0349">Heme</keyword>
<evidence type="ECO:0000313" key="9">
    <source>
        <dbReference type="Proteomes" id="UP000610558"/>
    </source>
</evidence>
<dbReference type="GO" id="GO:0009055">
    <property type="term" value="F:electron transfer activity"/>
    <property type="evidence" value="ECO:0007669"/>
    <property type="project" value="InterPro"/>
</dbReference>
<feature type="region of interest" description="Disordered" evidence="6">
    <location>
        <begin position="1"/>
        <end position="22"/>
    </location>
</feature>
<dbReference type="SUPFAM" id="SSF46626">
    <property type="entry name" value="Cytochrome c"/>
    <property type="match status" value="1"/>
</dbReference>
<sequence>MSSAVVNTAQANNLPSTKQFPADPDLKALYTQSCYSCHAMGTGGAPRTGSAKDWQPRFEQGINTLLDHTIQGFKGMPPLGMCMDCGEEEFLALIEFMGGSAATAGE</sequence>
<protein>
    <submittedName>
        <fullName evidence="8">Cytochrome c5 family protein</fullName>
    </submittedName>
</protein>
<keyword evidence="1" id="KW-0813">Transport</keyword>
<keyword evidence="3" id="KW-0479">Metal-binding</keyword>
<dbReference type="Pfam" id="PF13442">
    <property type="entry name" value="Cytochrome_CBB3"/>
    <property type="match status" value="1"/>
</dbReference>
<dbReference type="Proteomes" id="UP000610558">
    <property type="component" value="Unassembled WGS sequence"/>
</dbReference>
<dbReference type="InterPro" id="IPR002323">
    <property type="entry name" value="Cyt_CIE"/>
</dbReference>
<organism evidence="8 9">
    <name type="scientific">Spongiibacter pelagi</name>
    <dbReference type="NCBI Taxonomy" id="2760804"/>
    <lineage>
        <taxon>Bacteria</taxon>
        <taxon>Pseudomonadati</taxon>
        <taxon>Pseudomonadota</taxon>
        <taxon>Gammaproteobacteria</taxon>
        <taxon>Cellvibrionales</taxon>
        <taxon>Spongiibacteraceae</taxon>
        <taxon>Spongiibacter</taxon>
    </lineage>
</organism>
<gene>
    <name evidence="8" type="ORF">IB286_03295</name>
</gene>
<reference evidence="8" key="1">
    <citation type="submission" date="2020-09" db="EMBL/GenBank/DDBJ databases">
        <authorList>
            <person name="Yoon J.-W."/>
        </authorList>
    </citation>
    <scope>NUCLEOTIDE SEQUENCE</scope>
    <source>
        <strain evidence="8">KMU-158</strain>
    </source>
</reference>
<proteinExistence type="predicted"/>
<dbReference type="GO" id="GO:0020037">
    <property type="term" value="F:heme binding"/>
    <property type="evidence" value="ECO:0007669"/>
    <property type="project" value="InterPro"/>
</dbReference>
<dbReference type="PRINTS" id="PR00607">
    <property type="entry name" value="CYTCHROMECIE"/>
</dbReference>
<evidence type="ECO:0000256" key="6">
    <source>
        <dbReference type="SAM" id="MobiDB-lite"/>
    </source>
</evidence>
<dbReference type="GO" id="GO:0005506">
    <property type="term" value="F:iron ion binding"/>
    <property type="evidence" value="ECO:0007669"/>
    <property type="project" value="InterPro"/>
</dbReference>
<evidence type="ECO:0000259" key="7">
    <source>
        <dbReference type="Pfam" id="PF13442"/>
    </source>
</evidence>
<evidence type="ECO:0000256" key="5">
    <source>
        <dbReference type="ARBA" id="ARBA00023004"/>
    </source>
</evidence>
<keyword evidence="9" id="KW-1185">Reference proteome</keyword>
<keyword evidence="5" id="KW-0408">Iron</keyword>
<dbReference type="InterPro" id="IPR009056">
    <property type="entry name" value="Cyt_c-like_dom"/>
</dbReference>
<evidence type="ECO:0000256" key="3">
    <source>
        <dbReference type="ARBA" id="ARBA00022723"/>
    </source>
</evidence>
<dbReference type="Gene3D" id="1.10.760.10">
    <property type="entry name" value="Cytochrome c-like domain"/>
    <property type="match status" value="1"/>
</dbReference>
<feature type="compositionally biased region" description="Polar residues" evidence="6">
    <location>
        <begin position="1"/>
        <end position="19"/>
    </location>
</feature>
<evidence type="ECO:0000256" key="2">
    <source>
        <dbReference type="ARBA" id="ARBA00022617"/>
    </source>
</evidence>
<evidence type="ECO:0000313" key="8">
    <source>
        <dbReference type="EMBL" id="MBD2858019.1"/>
    </source>
</evidence>
<dbReference type="EMBL" id="JACXLD010000001">
    <property type="protein sequence ID" value="MBD2858019.1"/>
    <property type="molecule type" value="Genomic_DNA"/>
</dbReference>
<dbReference type="PANTHER" id="PTHR40942">
    <property type="match status" value="1"/>
</dbReference>
<keyword evidence="4" id="KW-0249">Electron transport</keyword>
<name>A0A927GW35_9GAMM</name>
<dbReference type="PANTHER" id="PTHR40942:SF4">
    <property type="entry name" value="CYTOCHROME C5"/>
    <property type="match status" value="1"/>
</dbReference>
<feature type="domain" description="Cytochrome c" evidence="7">
    <location>
        <begin position="25"/>
        <end position="97"/>
    </location>
</feature>